<evidence type="ECO:0000313" key="3">
    <source>
        <dbReference type="Proteomes" id="UP001292094"/>
    </source>
</evidence>
<accession>A0AAE1NMN8</accession>
<name>A0AAE1NMN8_9EUCA</name>
<feature type="domain" description="FERM" evidence="1">
    <location>
        <begin position="1"/>
        <end position="26"/>
    </location>
</feature>
<dbReference type="Proteomes" id="UP001292094">
    <property type="component" value="Unassembled WGS sequence"/>
</dbReference>
<proteinExistence type="predicted"/>
<sequence>TSPFTLYFSVKFYAADPCKLVEEITR</sequence>
<dbReference type="InterPro" id="IPR000299">
    <property type="entry name" value="FERM_domain"/>
</dbReference>
<evidence type="ECO:0000313" key="2">
    <source>
        <dbReference type="EMBL" id="KAK4292914.1"/>
    </source>
</evidence>
<dbReference type="EMBL" id="JAWZYT010004683">
    <property type="protein sequence ID" value="KAK4292914.1"/>
    <property type="molecule type" value="Genomic_DNA"/>
</dbReference>
<organism evidence="2 3">
    <name type="scientific">Petrolisthes manimaculis</name>
    <dbReference type="NCBI Taxonomy" id="1843537"/>
    <lineage>
        <taxon>Eukaryota</taxon>
        <taxon>Metazoa</taxon>
        <taxon>Ecdysozoa</taxon>
        <taxon>Arthropoda</taxon>
        <taxon>Crustacea</taxon>
        <taxon>Multicrustacea</taxon>
        <taxon>Malacostraca</taxon>
        <taxon>Eumalacostraca</taxon>
        <taxon>Eucarida</taxon>
        <taxon>Decapoda</taxon>
        <taxon>Pleocyemata</taxon>
        <taxon>Anomura</taxon>
        <taxon>Galatheoidea</taxon>
        <taxon>Porcellanidae</taxon>
        <taxon>Petrolisthes</taxon>
    </lineage>
</organism>
<protein>
    <recommendedName>
        <fullName evidence="1">FERM domain-containing protein</fullName>
    </recommendedName>
</protein>
<comment type="caution">
    <text evidence="2">The sequence shown here is derived from an EMBL/GenBank/DDBJ whole genome shotgun (WGS) entry which is preliminary data.</text>
</comment>
<keyword evidence="3" id="KW-1185">Reference proteome</keyword>
<gene>
    <name evidence="2" type="ORF">Pmani_034345</name>
</gene>
<feature type="non-terminal residue" evidence="2">
    <location>
        <position position="1"/>
    </location>
</feature>
<dbReference type="PROSITE" id="PS50057">
    <property type="entry name" value="FERM_3"/>
    <property type="match status" value="1"/>
</dbReference>
<evidence type="ECO:0000259" key="1">
    <source>
        <dbReference type="PROSITE" id="PS50057"/>
    </source>
</evidence>
<reference evidence="2" key="1">
    <citation type="submission" date="2023-11" db="EMBL/GenBank/DDBJ databases">
        <title>Genome assemblies of two species of porcelain crab, Petrolisthes cinctipes and Petrolisthes manimaculis (Anomura: Porcellanidae).</title>
        <authorList>
            <person name="Angst P."/>
        </authorList>
    </citation>
    <scope>NUCLEOTIDE SEQUENCE</scope>
    <source>
        <strain evidence="2">PB745_02</strain>
        <tissue evidence="2">Gill</tissue>
    </source>
</reference>
<dbReference type="AlphaFoldDB" id="A0AAE1NMN8"/>